<evidence type="ECO:0000256" key="10">
    <source>
        <dbReference type="ARBA" id="ARBA00023201"/>
    </source>
</evidence>
<keyword evidence="14" id="KW-1185">Reference proteome</keyword>
<dbReference type="Proteomes" id="UP000694941">
    <property type="component" value="Unplaced"/>
</dbReference>
<keyword evidence="5 12" id="KW-0812">Transmembrane</keyword>
<evidence type="ECO:0000256" key="4">
    <source>
        <dbReference type="ARBA" id="ARBA00022461"/>
    </source>
</evidence>
<dbReference type="PANTHER" id="PTHR11690">
    <property type="entry name" value="AMILORIDE-SENSITIVE SODIUM CHANNEL-RELATED"/>
    <property type="match status" value="1"/>
</dbReference>
<gene>
    <name evidence="15" type="primary">LOC106473876</name>
</gene>
<comment type="similarity">
    <text evidence="2 12">Belongs to the amiloride-sensitive sodium channel (TC 1.A.6) family.</text>
</comment>
<keyword evidence="4 12" id="KW-0894">Sodium channel</keyword>
<evidence type="ECO:0000313" key="14">
    <source>
        <dbReference type="Proteomes" id="UP000694941"/>
    </source>
</evidence>
<keyword evidence="7" id="KW-0915">Sodium</keyword>
<keyword evidence="6" id="KW-1133">Transmembrane helix</keyword>
<dbReference type="GeneID" id="106473876"/>
<accession>A0ABM1TQ22</accession>
<keyword evidence="10 12" id="KW-0739">Sodium transport</keyword>
<dbReference type="PRINTS" id="PR01078">
    <property type="entry name" value="AMINACHANNEL"/>
</dbReference>
<dbReference type="RefSeq" id="XP_022257978.1">
    <property type="nucleotide sequence ID" value="XM_022402270.1"/>
</dbReference>
<dbReference type="InterPro" id="IPR001873">
    <property type="entry name" value="ENaC"/>
</dbReference>
<reference evidence="15" key="1">
    <citation type="submission" date="2025-08" db="UniProtKB">
        <authorList>
            <consortium name="RefSeq"/>
        </authorList>
    </citation>
    <scope>IDENTIFICATION</scope>
    <source>
        <tissue evidence="15">Muscle</tissue>
    </source>
</reference>
<keyword evidence="11 12" id="KW-0407">Ion channel</keyword>
<keyword evidence="9" id="KW-0472">Membrane</keyword>
<evidence type="ECO:0000256" key="13">
    <source>
        <dbReference type="SAM" id="MobiDB-lite"/>
    </source>
</evidence>
<feature type="compositionally biased region" description="Polar residues" evidence="13">
    <location>
        <begin position="180"/>
        <end position="201"/>
    </location>
</feature>
<protein>
    <submittedName>
        <fullName evidence="15">Degenerin deg-1-like isoform X2</fullName>
    </submittedName>
</protein>
<evidence type="ECO:0000256" key="12">
    <source>
        <dbReference type="RuleBase" id="RU000679"/>
    </source>
</evidence>
<evidence type="ECO:0000313" key="15">
    <source>
        <dbReference type="RefSeq" id="XP_022257978.1"/>
    </source>
</evidence>
<dbReference type="Gene3D" id="1.10.287.820">
    <property type="entry name" value="Acid-sensing ion channel domain"/>
    <property type="match status" value="1"/>
</dbReference>
<organism evidence="14 15">
    <name type="scientific">Limulus polyphemus</name>
    <name type="common">Atlantic horseshoe crab</name>
    <dbReference type="NCBI Taxonomy" id="6850"/>
    <lineage>
        <taxon>Eukaryota</taxon>
        <taxon>Metazoa</taxon>
        <taxon>Ecdysozoa</taxon>
        <taxon>Arthropoda</taxon>
        <taxon>Chelicerata</taxon>
        <taxon>Merostomata</taxon>
        <taxon>Xiphosura</taxon>
        <taxon>Limulidae</taxon>
        <taxon>Limulus</taxon>
    </lineage>
</organism>
<comment type="subcellular location">
    <subcellularLocation>
        <location evidence="1">Membrane</location>
        <topology evidence="1">Multi-pass membrane protein</topology>
    </subcellularLocation>
</comment>
<dbReference type="Gene3D" id="1.10.287.770">
    <property type="entry name" value="YojJ-like"/>
    <property type="match status" value="1"/>
</dbReference>
<evidence type="ECO:0000256" key="1">
    <source>
        <dbReference type="ARBA" id="ARBA00004141"/>
    </source>
</evidence>
<name>A0ABM1TQ22_LIMPO</name>
<evidence type="ECO:0000256" key="11">
    <source>
        <dbReference type="ARBA" id="ARBA00023303"/>
    </source>
</evidence>
<evidence type="ECO:0000256" key="7">
    <source>
        <dbReference type="ARBA" id="ARBA00023053"/>
    </source>
</evidence>
<evidence type="ECO:0000256" key="5">
    <source>
        <dbReference type="ARBA" id="ARBA00022692"/>
    </source>
</evidence>
<evidence type="ECO:0000256" key="8">
    <source>
        <dbReference type="ARBA" id="ARBA00023065"/>
    </source>
</evidence>
<evidence type="ECO:0000256" key="2">
    <source>
        <dbReference type="ARBA" id="ARBA00007193"/>
    </source>
</evidence>
<keyword evidence="8 12" id="KW-0406">Ion transport</keyword>
<dbReference type="Pfam" id="PF00858">
    <property type="entry name" value="ASC"/>
    <property type="match status" value="1"/>
</dbReference>
<keyword evidence="3 12" id="KW-0813">Transport</keyword>
<evidence type="ECO:0000256" key="9">
    <source>
        <dbReference type="ARBA" id="ARBA00023136"/>
    </source>
</evidence>
<proteinExistence type="inferred from homology"/>
<evidence type="ECO:0000256" key="6">
    <source>
        <dbReference type="ARBA" id="ARBA00022989"/>
    </source>
</evidence>
<evidence type="ECO:0000256" key="3">
    <source>
        <dbReference type="ARBA" id="ARBA00022448"/>
    </source>
</evidence>
<feature type="region of interest" description="Disordered" evidence="13">
    <location>
        <begin position="178"/>
        <end position="201"/>
    </location>
</feature>
<sequence length="201" mass="22431">MTEPFVDRCGQNHVNIKGYYDRETCLQICTQLLRNETCGCGDPRVPLPDDVAPCLLNETTNVCCLEEVRAHLSSGKKKCDCPLSCLENTFKMTVSMSSIDRMKNAVSSSSDKSTINIIKVYFRTKETVIYSSTPKYQTQDILSSVGGQIGLWLGISIISTFQTIMHLTRRVSNRYKNRKSPVTTIAASPGRNKSTWDDTGN</sequence>